<dbReference type="OrthoDB" id="2688021at2759"/>
<dbReference type="Proteomes" id="UP000183567">
    <property type="component" value="Unassembled WGS sequence"/>
</dbReference>
<evidence type="ECO:0000313" key="2">
    <source>
        <dbReference type="EMBL" id="OJA17510.1"/>
    </source>
</evidence>
<feature type="transmembrane region" description="Helical" evidence="1">
    <location>
        <begin position="435"/>
        <end position="461"/>
    </location>
</feature>
<protein>
    <submittedName>
        <fullName evidence="2">Uncharacterized protein</fullName>
    </submittedName>
</protein>
<feature type="transmembrane region" description="Helical" evidence="1">
    <location>
        <begin position="279"/>
        <end position="301"/>
    </location>
</feature>
<keyword evidence="3" id="KW-1185">Reference proteome</keyword>
<sequence length="540" mass="58528">MAASFKRTEQKWHPSSLLAYPTFQNCHNDFKPVISSTKSSTTWTVDIQAGTYFYDCSLTSRRFALAGVACSAVFGCMCVIAGAVIMATHGGAGIAPIGIDSHKEMLALMLSLIITLCTESTGFVHGISQRSALASESRLHFATNLRLLTAARGCCNPNGALMNVIMAILLVMSYSSASMIINFYGTVSFCVAGLPLALLGVALLLQTVIALSGMRTVNILTWSSSAFDLTAALVHHTQLTPVPLQCMRAVSGLDVNRGPATPSKIQPSAWLAHPSIRKVVICLWGLVVACVGWAGAVAYFAPKYSGPFSNTVTLSETPWTFLPNETGLVNSFVYFYPPSGSFTVLGWLQFCIILMVVQGPLTLGLHCSELVANVFRDERYWRCATGRKGLRMARSPPNLVGLVVFVAKAALHWMYSLSFIVTGTAMDLELSDLTITMLTVQIFNLSTALFIFASFFTLVALHRPRGPQPAAYGHLQTLANLVDEWSPVMWWGHKEDGIPYCHAGRENVMLNRKCVDASTTGTSDHPLPPVKMDCVYASVS</sequence>
<gene>
    <name evidence="2" type="ORF">AZE42_10175</name>
</gene>
<reference evidence="2 3" key="1">
    <citation type="submission" date="2016-03" db="EMBL/GenBank/DDBJ databases">
        <title>Comparative genomics of the ectomycorrhizal sister species Rhizopogon vinicolor and Rhizopogon vesiculosus (Basidiomycota: Boletales) reveals a divergence of the mating type B locus.</title>
        <authorList>
            <person name="Mujic A.B."/>
            <person name="Kuo A."/>
            <person name="Tritt A."/>
            <person name="Lipzen A."/>
            <person name="Chen C."/>
            <person name="Johnson J."/>
            <person name="Sharma A."/>
            <person name="Barry K."/>
            <person name="Grigoriev I.V."/>
            <person name="Spatafora J.W."/>
        </authorList>
    </citation>
    <scope>NUCLEOTIDE SEQUENCE [LARGE SCALE GENOMIC DNA]</scope>
    <source>
        <strain evidence="2 3">AM-OR11-056</strain>
    </source>
</reference>
<name>A0A1J8Q781_9AGAM</name>
<dbReference type="EMBL" id="LVVM01001971">
    <property type="protein sequence ID" value="OJA17510.1"/>
    <property type="molecule type" value="Genomic_DNA"/>
</dbReference>
<accession>A0A1J8Q781</accession>
<evidence type="ECO:0000256" key="1">
    <source>
        <dbReference type="SAM" id="Phobius"/>
    </source>
</evidence>
<organism evidence="2 3">
    <name type="scientific">Rhizopogon vesiculosus</name>
    <dbReference type="NCBI Taxonomy" id="180088"/>
    <lineage>
        <taxon>Eukaryota</taxon>
        <taxon>Fungi</taxon>
        <taxon>Dikarya</taxon>
        <taxon>Basidiomycota</taxon>
        <taxon>Agaricomycotina</taxon>
        <taxon>Agaricomycetes</taxon>
        <taxon>Agaricomycetidae</taxon>
        <taxon>Boletales</taxon>
        <taxon>Suillineae</taxon>
        <taxon>Rhizopogonaceae</taxon>
        <taxon>Rhizopogon</taxon>
    </lineage>
</organism>
<feature type="transmembrane region" description="Helical" evidence="1">
    <location>
        <begin position="347"/>
        <end position="375"/>
    </location>
</feature>
<keyword evidence="1" id="KW-0812">Transmembrane</keyword>
<keyword evidence="1" id="KW-0472">Membrane</keyword>
<dbReference type="AlphaFoldDB" id="A0A1J8Q781"/>
<keyword evidence="1" id="KW-1133">Transmembrane helix</keyword>
<evidence type="ECO:0000313" key="3">
    <source>
        <dbReference type="Proteomes" id="UP000183567"/>
    </source>
</evidence>
<proteinExistence type="predicted"/>
<comment type="caution">
    <text evidence="2">The sequence shown here is derived from an EMBL/GenBank/DDBJ whole genome shotgun (WGS) entry which is preliminary data.</text>
</comment>
<feature type="transmembrane region" description="Helical" evidence="1">
    <location>
        <begin position="63"/>
        <end position="86"/>
    </location>
</feature>
<feature type="transmembrane region" description="Helical" evidence="1">
    <location>
        <begin position="183"/>
        <end position="205"/>
    </location>
</feature>
<feature type="transmembrane region" description="Helical" evidence="1">
    <location>
        <begin position="106"/>
        <end position="128"/>
    </location>
</feature>
<dbReference type="STRING" id="180088.A0A1J8Q781"/>
<feature type="transmembrane region" description="Helical" evidence="1">
    <location>
        <begin position="160"/>
        <end position="177"/>
    </location>
</feature>
<feature type="transmembrane region" description="Helical" evidence="1">
    <location>
        <begin position="396"/>
        <end position="415"/>
    </location>
</feature>